<evidence type="ECO:0000313" key="4">
    <source>
        <dbReference type="Proteomes" id="UP000284375"/>
    </source>
</evidence>
<dbReference type="Proteomes" id="UP000284375">
    <property type="component" value="Unassembled WGS sequence"/>
</dbReference>
<name>A0A423VI30_CYTCH</name>
<dbReference type="OrthoDB" id="5240323at2759"/>
<sequence>MLPENARAADIPLHLAFSYERDLLCQLWGSADETKAVTIVALDLETSYRAELHYITELGLSSQPMGENNKRVTRHILVDSNQNKKLKCGFTPPGFGVKSEHVNQQHDLYWLLEDALKAHDPPKHKVVLTGFAVHNDLSTLFRTINWWPPRGIRVIDAQHIWASFFLPPTPRSKLSNLEHALADFEIPLEPLASPHNPANDAWYSIEMLVRRAEQAVGPVTIKVPPSKGRVPPPVATPAKDPASAIPPWPPTTCKPANQNSKRRKSGSRNTVSNNPNLMPLDPAQDRLSRKRKVGDRYEEDGPSTPVATVTDRKSEYRDGGKDSPNTTFSNDRLQELLQKPPSPREENLVELGAGKASQKQPGGPSDLAAEDVSVSATLYRERFYGDS</sequence>
<dbReference type="EMBL" id="LJZO01000049">
    <property type="protein sequence ID" value="ROV90588.1"/>
    <property type="molecule type" value="Genomic_DNA"/>
</dbReference>
<reference evidence="3 4" key="1">
    <citation type="submission" date="2015-09" db="EMBL/GenBank/DDBJ databases">
        <title>Host preference determinants of Valsa canker pathogens revealed by comparative genomics.</title>
        <authorList>
            <person name="Yin Z."/>
            <person name="Huang L."/>
        </authorList>
    </citation>
    <scope>NUCLEOTIDE SEQUENCE [LARGE SCALE GENOMIC DNA]</scope>
    <source>
        <strain evidence="3 4">YSFL</strain>
    </source>
</reference>
<organism evidence="3 4">
    <name type="scientific">Cytospora chrysosperma</name>
    <name type="common">Cytospora canker fungus</name>
    <name type="synonym">Sphaeria chrysosperma</name>
    <dbReference type="NCBI Taxonomy" id="252740"/>
    <lineage>
        <taxon>Eukaryota</taxon>
        <taxon>Fungi</taxon>
        <taxon>Dikarya</taxon>
        <taxon>Ascomycota</taxon>
        <taxon>Pezizomycotina</taxon>
        <taxon>Sordariomycetes</taxon>
        <taxon>Sordariomycetidae</taxon>
        <taxon>Diaporthales</taxon>
        <taxon>Cytosporaceae</taxon>
        <taxon>Cytospora</taxon>
    </lineage>
</organism>
<proteinExistence type="predicted"/>
<dbReference type="SUPFAM" id="SSF53098">
    <property type="entry name" value="Ribonuclease H-like"/>
    <property type="match status" value="1"/>
</dbReference>
<comment type="caution">
    <text evidence="3">The sequence shown here is derived from an EMBL/GenBank/DDBJ whole genome shotgun (WGS) entry which is preliminary data.</text>
</comment>
<feature type="region of interest" description="Disordered" evidence="1">
    <location>
        <begin position="220"/>
        <end position="372"/>
    </location>
</feature>
<accession>A0A423VI30</accession>
<keyword evidence="4" id="KW-1185">Reference proteome</keyword>
<dbReference type="InterPro" id="IPR012337">
    <property type="entry name" value="RNaseH-like_sf"/>
</dbReference>
<evidence type="ECO:0000256" key="1">
    <source>
        <dbReference type="SAM" id="MobiDB-lite"/>
    </source>
</evidence>
<dbReference type="Pfam" id="PF21762">
    <property type="entry name" value="DEDDh_C"/>
    <property type="match status" value="1"/>
</dbReference>
<dbReference type="InterPro" id="IPR048519">
    <property type="entry name" value="Gfd2/YDR514C-like_C"/>
</dbReference>
<evidence type="ECO:0000313" key="3">
    <source>
        <dbReference type="EMBL" id="ROV90588.1"/>
    </source>
</evidence>
<gene>
    <name evidence="3" type="ORF">VSDG_07425</name>
</gene>
<protein>
    <recommendedName>
        <fullName evidence="2">Gfd2/YDR514C-like C-terminal domain-containing protein</fullName>
    </recommendedName>
</protein>
<feature type="compositionally biased region" description="Basic and acidic residues" evidence="1">
    <location>
        <begin position="310"/>
        <end position="321"/>
    </location>
</feature>
<feature type="domain" description="Gfd2/YDR514C-like C-terminal" evidence="2">
    <location>
        <begin position="39"/>
        <end position="210"/>
    </location>
</feature>
<dbReference type="AlphaFoldDB" id="A0A423VI30"/>
<evidence type="ECO:0000259" key="2">
    <source>
        <dbReference type="Pfam" id="PF21762"/>
    </source>
</evidence>
<feature type="compositionally biased region" description="Polar residues" evidence="1">
    <location>
        <begin position="267"/>
        <end position="276"/>
    </location>
</feature>